<feature type="compositionally biased region" description="Basic and acidic residues" evidence="1">
    <location>
        <begin position="32"/>
        <end position="45"/>
    </location>
</feature>
<sequence>MHVGQDQMAYRQIAARPDCPPQRCRHRPGRPGIDHRDRRLTDHHPQIGHIPAILHVRFGNRPEMHENARRDLFELGGRTGRHTARARLDTAGARGQVDASAQGSTAGLTGIEAAGRSQAEAARRAAADGNATKRKAGCQSPA</sequence>
<accession>A0A0F9K187</accession>
<evidence type="ECO:0000256" key="1">
    <source>
        <dbReference type="SAM" id="MobiDB-lite"/>
    </source>
</evidence>
<feature type="region of interest" description="Disordered" evidence="1">
    <location>
        <begin position="85"/>
        <end position="142"/>
    </location>
</feature>
<feature type="region of interest" description="Disordered" evidence="1">
    <location>
        <begin position="18"/>
        <end position="48"/>
    </location>
</feature>
<dbReference type="AlphaFoldDB" id="A0A0F9K187"/>
<reference evidence="2" key="1">
    <citation type="journal article" date="2015" name="Nature">
        <title>Complex archaea that bridge the gap between prokaryotes and eukaryotes.</title>
        <authorList>
            <person name="Spang A."/>
            <person name="Saw J.H."/>
            <person name="Jorgensen S.L."/>
            <person name="Zaremba-Niedzwiedzka K."/>
            <person name="Martijn J."/>
            <person name="Lind A.E."/>
            <person name="van Eijk R."/>
            <person name="Schleper C."/>
            <person name="Guy L."/>
            <person name="Ettema T.J."/>
        </authorList>
    </citation>
    <scope>NUCLEOTIDE SEQUENCE</scope>
</reference>
<name>A0A0F9K187_9ZZZZ</name>
<comment type="caution">
    <text evidence="2">The sequence shown here is derived from an EMBL/GenBank/DDBJ whole genome shotgun (WGS) entry which is preliminary data.</text>
</comment>
<protein>
    <submittedName>
        <fullName evidence="2">Uncharacterized protein</fullName>
    </submittedName>
</protein>
<evidence type="ECO:0000313" key="2">
    <source>
        <dbReference type="EMBL" id="KKM75753.1"/>
    </source>
</evidence>
<organism evidence="2">
    <name type="scientific">marine sediment metagenome</name>
    <dbReference type="NCBI Taxonomy" id="412755"/>
    <lineage>
        <taxon>unclassified sequences</taxon>
        <taxon>metagenomes</taxon>
        <taxon>ecological metagenomes</taxon>
    </lineage>
</organism>
<dbReference type="EMBL" id="LAZR01008920">
    <property type="protein sequence ID" value="KKM75753.1"/>
    <property type="molecule type" value="Genomic_DNA"/>
</dbReference>
<gene>
    <name evidence="2" type="ORF">LCGC14_1387100</name>
</gene>
<proteinExistence type="predicted"/>